<keyword evidence="1" id="KW-0812">Transmembrane</keyword>
<comment type="caution">
    <text evidence="2">The sequence shown here is derived from an EMBL/GenBank/DDBJ whole genome shotgun (WGS) entry which is preliminary data.</text>
</comment>
<evidence type="ECO:0008006" key="4">
    <source>
        <dbReference type="Google" id="ProtNLM"/>
    </source>
</evidence>
<protein>
    <recommendedName>
        <fullName evidence="4">WXG100 family type VII secretion target</fullName>
    </recommendedName>
</protein>
<evidence type="ECO:0000313" key="3">
    <source>
        <dbReference type="Proteomes" id="UP000628463"/>
    </source>
</evidence>
<reference evidence="2 3" key="1">
    <citation type="submission" date="2020-08" db="EMBL/GenBank/DDBJ databases">
        <title>Genome public.</title>
        <authorList>
            <person name="Liu C."/>
            <person name="Sun Q."/>
        </authorList>
    </citation>
    <scope>NUCLEOTIDE SEQUENCE [LARGE SCALE GENOMIC DNA]</scope>
    <source>
        <strain evidence="2 3">NSJ-43</strain>
    </source>
</reference>
<dbReference type="Proteomes" id="UP000628463">
    <property type="component" value="Unassembled WGS sequence"/>
</dbReference>
<keyword evidence="1" id="KW-0472">Membrane</keyword>
<dbReference type="EMBL" id="JACOPD010000001">
    <property type="protein sequence ID" value="MBC5679748.1"/>
    <property type="molecule type" value="Genomic_DNA"/>
</dbReference>
<sequence length="265" mass="30227">MSTSELIDAYTKAFNGDYLKNMQVIQVGLEATYKSITGNDAYKQMQAWQKVLNDPESSINKSMRMWSEFSKKIDYEKLTGIQAGLQQLTFQMPKIDMSAFEGLQSNLGKLLNTENIINSKLSEAIEYAYETAREEAGEPDIGKEELQNVVREEIENDTLGDAVIQNSKFKEHFYAVIKFILLNVILPLAVSFIYDLGKAQIGKLIKSSAENDAPVIYEIHNENTYVNIIDQTDKKYRVFFIDDDGNVIDGYTDKENIDMNFEDEE</sequence>
<gene>
    <name evidence="2" type="ORF">H8S01_02055</name>
</gene>
<feature type="transmembrane region" description="Helical" evidence="1">
    <location>
        <begin position="173"/>
        <end position="194"/>
    </location>
</feature>
<proteinExistence type="predicted"/>
<name>A0ABR7FX16_9FIRM</name>
<evidence type="ECO:0000256" key="1">
    <source>
        <dbReference type="SAM" id="Phobius"/>
    </source>
</evidence>
<evidence type="ECO:0000313" key="2">
    <source>
        <dbReference type="EMBL" id="MBC5679748.1"/>
    </source>
</evidence>
<dbReference type="RefSeq" id="WP_186835997.1">
    <property type="nucleotide sequence ID" value="NZ_JACOPD010000001.1"/>
</dbReference>
<keyword evidence="1" id="KW-1133">Transmembrane helix</keyword>
<keyword evidence="3" id="KW-1185">Reference proteome</keyword>
<accession>A0ABR7FX16</accession>
<organism evidence="2 3">
    <name type="scientific">Lachnospira hominis</name>
    <name type="common">ex Liu et al. 2021</name>
    <dbReference type="NCBI Taxonomy" id="2763051"/>
    <lineage>
        <taxon>Bacteria</taxon>
        <taxon>Bacillati</taxon>
        <taxon>Bacillota</taxon>
        <taxon>Clostridia</taxon>
        <taxon>Lachnospirales</taxon>
        <taxon>Lachnospiraceae</taxon>
        <taxon>Lachnospira</taxon>
    </lineage>
</organism>